<feature type="compositionally biased region" description="Basic and acidic residues" evidence="3">
    <location>
        <begin position="31"/>
        <end position="42"/>
    </location>
</feature>
<evidence type="ECO:0000256" key="3">
    <source>
        <dbReference type="SAM" id="MobiDB-lite"/>
    </source>
</evidence>
<dbReference type="SMART" id="SM00671">
    <property type="entry name" value="SEL1"/>
    <property type="match status" value="6"/>
</dbReference>
<protein>
    <recommendedName>
        <fullName evidence="6">Beta-lactamase</fullName>
    </recommendedName>
</protein>
<dbReference type="Pfam" id="PF08238">
    <property type="entry name" value="Sel1"/>
    <property type="match status" value="7"/>
</dbReference>
<sequence length="667" mass="74688">MAPILPPLVETGPPPVIVKKNRKKFSIRSNKKTETHNEEDSTSKPLPELIQEVILAMEQEEERLKKEEEEFLKEREAIRLRKPLAAVPPQTQLPLDPVPPPSDAELPSLAPLPPTPPTPPSPPPKEENNEKEEICKKTEDEEYLAEKDLPIIERLSLEHDYPNRTVDPAEIFSTEYRDRSNMHSSSQWFFDEFSGLYRQNAPSLYQSLPNFQTIDSTTTTKQAISKPNASKTLVRSNTTNTADNRSSFALKLKLSNIEVGSSVCSRSNTISSITEDWPTPTTVEQVHSLKKKVHSMRDRRKKLDLCRLLMDTACQGETTVFINASPIPGTPPVNTRYSQQELRKKRKKGDLILDEVLVLEAQKILKKLAIGAVGHNTDGDAQFLLANCYGVGGLGLRVDRERAFSLYIHASKQNHIESTYRAAVCYEIGVGTKRDYNRAMVFYRKAANLSHVASMYKLGVILLRGFCGQVVNIRESIAWLQRAASLASTQNPHALYVLSLFQFMEEFSDNAALIADIPYALELLHEAAQLEYLPSQVKLGELYEVGGPVEVDDALSVYWYTRAAEQGNADAALALSSWYLTGSSGILPQSDREAYLWARKAASSQFADRWTIAKAYFLIGIYVDRGIGINQKSKEEARIWFKKSAALGHKGAVEMIEGNHIAMLTVT</sequence>
<proteinExistence type="predicted"/>
<keyword evidence="2" id="KW-0175">Coiled coil</keyword>
<feature type="compositionally biased region" description="Pro residues" evidence="3">
    <location>
        <begin position="1"/>
        <end position="16"/>
    </location>
</feature>
<dbReference type="InterPro" id="IPR006597">
    <property type="entry name" value="Sel1-like"/>
</dbReference>
<dbReference type="Proteomes" id="UP001476247">
    <property type="component" value="Unassembled WGS sequence"/>
</dbReference>
<evidence type="ECO:0000256" key="1">
    <source>
        <dbReference type="ARBA" id="ARBA00022737"/>
    </source>
</evidence>
<keyword evidence="1" id="KW-0677">Repeat</keyword>
<comment type="caution">
    <text evidence="4">The sequence shown here is derived from an EMBL/GenBank/DDBJ whole genome shotgun (WGS) entry which is preliminary data.</text>
</comment>
<dbReference type="Gene3D" id="1.25.40.10">
    <property type="entry name" value="Tetratricopeptide repeat domain"/>
    <property type="match status" value="1"/>
</dbReference>
<organism evidence="4 5">
    <name type="scientific">Helicostylum pulchrum</name>
    <dbReference type="NCBI Taxonomy" id="562976"/>
    <lineage>
        <taxon>Eukaryota</taxon>
        <taxon>Fungi</taxon>
        <taxon>Fungi incertae sedis</taxon>
        <taxon>Mucoromycota</taxon>
        <taxon>Mucoromycotina</taxon>
        <taxon>Mucoromycetes</taxon>
        <taxon>Mucorales</taxon>
        <taxon>Mucorineae</taxon>
        <taxon>Mucoraceae</taxon>
        <taxon>Helicostylum</taxon>
    </lineage>
</organism>
<dbReference type="EMBL" id="BAABUJ010000026">
    <property type="protein sequence ID" value="GAA5803080.1"/>
    <property type="molecule type" value="Genomic_DNA"/>
</dbReference>
<accession>A0ABP9Y8J7</accession>
<dbReference type="InterPro" id="IPR011990">
    <property type="entry name" value="TPR-like_helical_dom_sf"/>
</dbReference>
<feature type="region of interest" description="Disordered" evidence="3">
    <location>
        <begin position="1"/>
        <end position="47"/>
    </location>
</feature>
<feature type="coiled-coil region" evidence="2">
    <location>
        <begin position="50"/>
        <end position="77"/>
    </location>
</feature>
<reference evidence="4 5" key="1">
    <citation type="submission" date="2024-04" db="EMBL/GenBank/DDBJ databases">
        <title>genome sequences of Mucor flavus KT1a and Helicostylum pulchrum KT1b strains isolation_sourced from the surface of a dry-aged beef.</title>
        <authorList>
            <person name="Toyotome T."/>
            <person name="Hosono M."/>
            <person name="Torimaru M."/>
            <person name="Fukuda K."/>
            <person name="Mikami N."/>
        </authorList>
    </citation>
    <scope>NUCLEOTIDE SEQUENCE [LARGE SCALE GENOMIC DNA]</scope>
    <source>
        <strain evidence="4 5">KT1b</strain>
    </source>
</reference>
<keyword evidence="5" id="KW-1185">Reference proteome</keyword>
<name>A0ABP9Y8J7_9FUNG</name>
<feature type="region of interest" description="Disordered" evidence="3">
    <location>
        <begin position="79"/>
        <end position="142"/>
    </location>
</feature>
<feature type="compositionally biased region" description="Pro residues" evidence="3">
    <location>
        <begin position="110"/>
        <end position="123"/>
    </location>
</feature>
<feature type="compositionally biased region" description="Basic residues" evidence="3">
    <location>
        <begin position="19"/>
        <end position="30"/>
    </location>
</feature>
<evidence type="ECO:0000313" key="5">
    <source>
        <dbReference type="Proteomes" id="UP001476247"/>
    </source>
</evidence>
<dbReference type="InterPro" id="IPR051726">
    <property type="entry name" value="Chitin_Synth_Reg"/>
</dbReference>
<evidence type="ECO:0000313" key="4">
    <source>
        <dbReference type="EMBL" id="GAA5803080.1"/>
    </source>
</evidence>
<evidence type="ECO:0008006" key="6">
    <source>
        <dbReference type="Google" id="ProtNLM"/>
    </source>
</evidence>
<gene>
    <name evidence="4" type="ORF">HPULCUR_008555</name>
</gene>
<dbReference type="SUPFAM" id="SSF81901">
    <property type="entry name" value="HCP-like"/>
    <property type="match status" value="2"/>
</dbReference>
<evidence type="ECO:0000256" key="2">
    <source>
        <dbReference type="SAM" id="Coils"/>
    </source>
</evidence>
<feature type="compositionally biased region" description="Basic and acidic residues" evidence="3">
    <location>
        <begin position="124"/>
        <end position="142"/>
    </location>
</feature>
<dbReference type="PANTHER" id="PTHR46430">
    <property type="entry name" value="PROTEIN SKT5-RELATED"/>
    <property type="match status" value="1"/>
</dbReference>